<dbReference type="InterPro" id="IPR036394">
    <property type="entry name" value="Ribosomal_uL22_sf"/>
</dbReference>
<evidence type="ECO:0000256" key="11">
    <source>
        <dbReference type="SAM" id="MobiDB-lite"/>
    </source>
</evidence>
<reference evidence="12 13" key="1">
    <citation type="submission" date="2017-09" db="EMBL/GenBank/DDBJ databases">
        <title>Depth-based differentiation of microbial function through sediment-hosted aquifers and enrichment of novel symbionts in the deep terrestrial subsurface.</title>
        <authorList>
            <person name="Probst A.J."/>
            <person name="Ladd B."/>
            <person name="Jarett J.K."/>
            <person name="Geller-Mcgrath D.E."/>
            <person name="Sieber C.M."/>
            <person name="Emerson J.B."/>
            <person name="Anantharaman K."/>
            <person name="Thomas B.C."/>
            <person name="Malmstrom R."/>
            <person name="Stieglmeier M."/>
            <person name="Klingl A."/>
            <person name="Woyke T."/>
            <person name="Ryan C.M."/>
            <person name="Banfield J.F."/>
        </authorList>
    </citation>
    <scope>NUCLEOTIDE SEQUENCE [LARGE SCALE GENOMIC DNA]</scope>
    <source>
        <strain evidence="12">CG10_big_fil_rev_8_21_14_0_10_51_16</strain>
    </source>
</reference>
<keyword evidence="5 7" id="KW-0687">Ribonucleoprotein</keyword>
<keyword evidence="4 7" id="KW-0689">Ribosomal protein</keyword>
<dbReference type="PANTHER" id="PTHR13501:SF8">
    <property type="entry name" value="LARGE RIBOSOMAL SUBUNIT PROTEIN UL22M"/>
    <property type="match status" value="1"/>
</dbReference>
<dbReference type="CDD" id="cd00336">
    <property type="entry name" value="Ribosomal_L22"/>
    <property type="match status" value="1"/>
</dbReference>
<dbReference type="PANTHER" id="PTHR13501">
    <property type="entry name" value="CHLOROPLAST 50S RIBOSOMAL PROTEIN L22-RELATED"/>
    <property type="match status" value="1"/>
</dbReference>
<evidence type="ECO:0000256" key="1">
    <source>
        <dbReference type="ARBA" id="ARBA00009451"/>
    </source>
</evidence>
<dbReference type="Gene3D" id="3.90.470.10">
    <property type="entry name" value="Ribosomal protein L22/L17"/>
    <property type="match status" value="1"/>
</dbReference>
<dbReference type="Proteomes" id="UP000228767">
    <property type="component" value="Unassembled WGS sequence"/>
</dbReference>
<dbReference type="InterPro" id="IPR018260">
    <property type="entry name" value="Ribosomal_uL22_CS"/>
</dbReference>
<keyword evidence="2 7" id="KW-0699">rRNA-binding</keyword>
<dbReference type="PROSITE" id="PS00464">
    <property type="entry name" value="RIBOSOMAL_L22"/>
    <property type="match status" value="1"/>
</dbReference>
<evidence type="ECO:0000256" key="8">
    <source>
        <dbReference type="RuleBase" id="RU004005"/>
    </source>
</evidence>
<dbReference type="InterPro" id="IPR001063">
    <property type="entry name" value="Ribosomal_uL22"/>
</dbReference>
<dbReference type="GO" id="GO:0022625">
    <property type="term" value="C:cytosolic large ribosomal subunit"/>
    <property type="evidence" value="ECO:0007669"/>
    <property type="project" value="TreeGrafter"/>
</dbReference>
<comment type="subunit">
    <text evidence="7 9">Part of the 50S ribosomal subunit.</text>
</comment>
<dbReference type="SUPFAM" id="SSF54843">
    <property type="entry name" value="Ribosomal protein L22"/>
    <property type="match status" value="1"/>
</dbReference>
<name>A0A2H0RDF8_9BACT</name>
<dbReference type="GO" id="GO:0003735">
    <property type="term" value="F:structural constituent of ribosome"/>
    <property type="evidence" value="ECO:0007669"/>
    <property type="project" value="InterPro"/>
</dbReference>
<dbReference type="InterPro" id="IPR005727">
    <property type="entry name" value="Ribosomal_uL22_bac/chlpt-type"/>
</dbReference>
<evidence type="ECO:0000256" key="2">
    <source>
        <dbReference type="ARBA" id="ARBA00022730"/>
    </source>
</evidence>
<dbReference type="HAMAP" id="MF_01331_B">
    <property type="entry name" value="Ribosomal_uL22_B"/>
    <property type="match status" value="1"/>
</dbReference>
<evidence type="ECO:0000256" key="6">
    <source>
        <dbReference type="ARBA" id="ARBA00035207"/>
    </source>
</evidence>
<organism evidence="12 13">
    <name type="scientific">Candidatus Vogelbacteria bacterium CG10_big_fil_rev_8_21_14_0_10_51_16</name>
    <dbReference type="NCBI Taxonomy" id="1975045"/>
    <lineage>
        <taxon>Bacteria</taxon>
        <taxon>Candidatus Vogeliibacteriota</taxon>
    </lineage>
</organism>
<evidence type="ECO:0000256" key="4">
    <source>
        <dbReference type="ARBA" id="ARBA00022980"/>
    </source>
</evidence>
<dbReference type="NCBIfam" id="TIGR01044">
    <property type="entry name" value="rplV_bact"/>
    <property type="match status" value="1"/>
</dbReference>
<comment type="caution">
    <text evidence="12">The sequence shown here is derived from an EMBL/GenBank/DDBJ whole genome shotgun (WGS) entry which is preliminary data.</text>
</comment>
<proteinExistence type="inferred from homology"/>
<protein>
    <recommendedName>
        <fullName evidence="6 7">Large ribosomal subunit protein uL22</fullName>
    </recommendedName>
</protein>
<evidence type="ECO:0000313" key="12">
    <source>
        <dbReference type="EMBL" id="PIR44548.1"/>
    </source>
</evidence>
<comment type="function">
    <text evidence="7">The globular domain of the protein is located near the polypeptide exit tunnel on the outside of the subunit, while an extended beta-hairpin is found that lines the wall of the exit tunnel in the center of the 70S ribosome.</text>
</comment>
<dbReference type="GO" id="GO:0006412">
    <property type="term" value="P:translation"/>
    <property type="evidence" value="ECO:0007669"/>
    <property type="project" value="UniProtKB-UniRule"/>
</dbReference>
<dbReference type="AlphaFoldDB" id="A0A2H0RDF8"/>
<feature type="region of interest" description="Disordered" evidence="11">
    <location>
        <begin position="86"/>
        <end position="131"/>
    </location>
</feature>
<evidence type="ECO:0000256" key="10">
    <source>
        <dbReference type="RuleBase" id="RU004008"/>
    </source>
</evidence>
<evidence type="ECO:0000256" key="3">
    <source>
        <dbReference type="ARBA" id="ARBA00022884"/>
    </source>
</evidence>
<keyword evidence="3 7" id="KW-0694">RNA-binding</keyword>
<accession>A0A2H0RDF8</accession>
<dbReference type="InterPro" id="IPR047867">
    <property type="entry name" value="Ribosomal_uL22_bac/org-type"/>
</dbReference>
<dbReference type="EMBL" id="PCYI01000027">
    <property type="protein sequence ID" value="PIR44548.1"/>
    <property type="molecule type" value="Genomic_DNA"/>
</dbReference>
<evidence type="ECO:0000256" key="7">
    <source>
        <dbReference type="HAMAP-Rule" id="MF_01331"/>
    </source>
</evidence>
<evidence type="ECO:0000313" key="13">
    <source>
        <dbReference type="Proteomes" id="UP000228767"/>
    </source>
</evidence>
<dbReference type="GO" id="GO:0019843">
    <property type="term" value="F:rRNA binding"/>
    <property type="evidence" value="ECO:0007669"/>
    <property type="project" value="UniProtKB-UniRule"/>
</dbReference>
<evidence type="ECO:0000256" key="5">
    <source>
        <dbReference type="ARBA" id="ARBA00023274"/>
    </source>
</evidence>
<evidence type="ECO:0000256" key="9">
    <source>
        <dbReference type="RuleBase" id="RU004006"/>
    </source>
</evidence>
<feature type="compositionally biased region" description="Basic and acidic residues" evidence="11">
    <location>
        <begin position="110"/>
        <end position="131"/>
    </location>
</feature>
<sequence length="131" mass="14756">MEITAHLRNYRQAPRKVRLITDLIRGKSVAEALLQLDVTIKRASSPVRKLLLSAVANAKHNHQKSNELLFIKSIVVNEGPVLKRMRPRARGSGAPIHKHTSHVSLVLGEQEPKEARSTKYEARNKSKKENV</sequence>
<comment type="function">
    <text evidence="7 10">This protein binds specifically to 23S rRNA; its binding is stimulated by other ribosomal proteins, e.g., L4, L17, and L20. It is important during the early stages of 50S assembly. It makes multiple contacts with different domains of the 23S rRNA in the assembled 50S subunit and ribosome.</text>
</comment>
<dbReference type="Pfam" id="PF00237">
    <property type="entry name" value="Ribosomal_L22"/>
    <property type="match status" value="1"/>
</dbReference>
<comment type="similarity">
    <text evidence="1 7 8">Belongs to the universal ribosomal protein uL22 family.</text>
</comment>
<gene>
    <name evidence="7" type="primary">rplV</name>
    <name evidence="12" type="ORF">COV10_04230</name>
</gene>